<organism evidence="2">
    <name type="scientific">Candidatus Caldatribacterium californiense</name>
    <dbReference type="NCBI Taxonomy" id="1454726"/>
    <lineage>
        <taxon>Bacteria</taxon>
        <taxon>Pseudomonadati</taxon>
        <taxon>Atribacterota</taxon>
        <taxon>Atribacteria</taxon>
        <taxon>Atribacterales</taxon>
        <taxon>Candidatus Caldatribacteriaceae</taxon>
        <taxon>Candidatus Caldatribacterium</taxon>
    </lineage>
</organism>
<evidence type="ECO:0000256" key="1">
    <source>
        <dbReference type="SAM" id="Phobius"/>
    </source>
</evidence>
<protein>
    <submittedName>
        <fullName evidence="2">Uncharacterized protein</fullName>
    </submittedName>
</protein>
<name>A0A7V4DHI1_9BACT</name>
<keyword evidence="1" id="KW-0812">Transmembrane</keyword>
<evidence type="ECO:0000313" key="2">
    <source>
        <dbReference type="EMBL" id="HGI75886.1"/>
    </source>
</evidence>
<keyword evidence="1" id="KW-0472">Membrane</keyword>
<proteinExistence type="predicted"/>
<feature type="transmembrane region" description="Helical" evidence="1">
    <location>
        <begin position="20"/>
        <end position="42"/>
    </location>
</feature>
<dbReference type="AlphaFoldDB" id="A0A7V4DHI1"/>
<gene>
    <name evidence="2" type="ORF">ENU96_09465</name>
</gene>
<sequence length="155" mass="16670">MGEDLQSLSRRIKRLEEENLKLRVVLLFVLLGVFALGFLGFVRWNREIVAERFVLVDALGNTRATLSSAPEGPVLAFLSPDGSIRMAMVLTKDVAGIALCDTHGVPRMGIALVEDIAGIAFGDSGGSLRMGMALAEGEPVIGFYDAQGNLIRQLP</sequence>
<dbReference type="EMBL" id="DTEN01000380">
    <property type="protein sequence ID" value="HGI75886.1"/>
    <property type="molecule type" value="Genomic_DNA"/>
</dbReference>
<keyword evidence="1" id="KW-1133">Transmembrane helix</keyword>
<accession>A0A7V4DHI1</accession>
<comment type="caution">
    <text evidence="2">The sequence shown here is derived from an EMBL/GenBank/DDBJ whole genome shotgun (WGS) entry which is preliminary data.</text>
</comment>
<reference evidence="2" key="1">
    <citation type="journal article" date="2020" name="mSystems">
        <title>Genome- and Community-Level Interaction Insights into Carbon Utilization and Element Cycling Functions of Hydrothermarchaeota in Hydrothermal Sediment.</title>
        <authorList>
            <person name="Zhou Z."/>
            <person name="Liu Y."/>
            <person name="Xu W."/>
            <person name="Pan J."/>
            <person name="Luo Z.H."/>
            <person name="Li M."/>
        </authorList>
    </citation>
    <scope>NUCLEOTIDE SEQUENCE [LARGE SCALE GENOMIC DNA]</scope>
    <source>
        <strain evidence="2">SpSt-716</strain>
    </source>
</reference>